<evidence type="ECO:0000256" key="3">
    <source>
        <dbReference type="ARBA" id="ARBA00023125"/>
    </source>
</evidence>
<dbReference type="EMBL" id="AP012057">
    <property type="protein sequence ID" value="BAN03496.1"/>
    <property type="molecule type" value="Genomic_DNA"/>
</dbReference>
<keyword evidence="6" id="KW-1185">Reference proteome</keyword>
<keyword evidence="4" id="KW-0804">Transcription</keyword>
<dbReference type="SUPFAM" id="SSF46785">
    <property type="entry name" value="Winged helix' DNA-binding domain"/>
    <property type="match status" value="1"/>
</dbReference>
<sequence length="117" mass="12586">MTRRADGELETDVLRALWELGRPASPSEVIEQMGTDLAYTSIATILGRLCDKGLATRQRAGRAYQYVATSTEADLTAKRLRSVLDSASDRESALAGFAEALDPAEAAQLIALLNDTT</sequence>
<dbReference type="GO" id="GO:0045892">
    <property type="term" value="P:negative regulation of DNA-templated transcription"/>
    <property type="evidence" value="ECO:0007669"/>
    <property type="project" value="InterPro"/>
</dbReference>
<dbReference type="AlphaFoldDB" id="A0A6C7EHP4"/>
<dbReference type="RefSeq" id="WP_015442743.1">
    <property type="nucleotide sequence ID" value="NC_020520.1"/>
</dbReference>
<keyword evidence="2" id="KW-0805">Transcription regulation</keyword>
<gene>
    <name evidence="5" type="ORF">YM304_31820</name>
</gene>
<evidence type="ECO:0000313" key="5">
    <source>
        <dbReference type="EMBL" id="BAN03496.1"/>
    </source>
</evidence>
<keyword evidence="3" id="KW-0238">DNA-binding</keyword>
<dbReference type="InterPro" id="IPR005650">
    <property type="entry name" value="BlaI_family"/>
</dbReference>
<dbReference type="InterPro" id="IPR036390">
    <property type="entry name" value="WH_DNA-bd_sf"/>
</dbReference>
<dbReference type="Gene3D" id="1.10.10.10">
    <property type="entry name" value="Winged helix-like DNA-binding domain superfamily/Winged helix DNA-binding domain"/>
    <property type="match status" value="1"/>
</dbReference>
<reference evidence="5 6" key="1">
    <citation type="journal article" date="2013" name="Int. J. Syst. Evol. Microbiol.">
        <title>Ilumatobacter nonamiense sp. nov. and Ilumatobacter coccineum sp. nov., isolated from seashore sand.</title>
        <authorList>
            <person name="Matsumoto A."/>
            <person name="Kasai H."/>
            <person name="Matsuo Y."/>
            <person name="Shizuri Y."/>
            <person name="Ichikawa N."/>
            <person name="Fujita N."/>
            <person name="Omura S."/>
            <person name="Takahashi Y."/>
        </authorList>
    </citation>
    <scope>NUCLEOTIDE SEQUENCE [LARGE SCALE GENOMIC DNA]</scope>
    <source>
        <strain evidence="6">NBRC 103263 / KCTC 29153 / YM16-304</strain>
    </source>
</reference>
<evidence type="ECO:0000313" key="6">
    <source>
        <dbReference type="Proteomes" id="UP000011863"/>
    </source>
</evidence>
<evidence type="ECO:0000256" key="1">
    <source>
        <dbReference type="ARBA" id="ARBA00011046"/>
    </source>
</evidence>
<name>A0A6C7EHP4_ILUCY</name>
<accession>A0A6C7EHP4</accession>
<dbReference type="GO" id="GO:0003677">
    <property type="term" value="F:DNA binding"/>
    <property type="evidence" value="ECO:0007669"/>
    <property type="project" value="UniProtKB-KW"/>
</dbReference>
<dbReference type="OrthoDB" id="9813987at2"/>
<organism evidence="5 6">
    <name type="scientific">Ilumatobacter coccineus (strain NBRC 103263 / KCTC 29153 / YM16-304)</name>
    <dbReference type="NCBI Taxonomy" id="1313172"/>
    <lineage>
        <taxon>Bacteria</taxon>
        <taxon>Bacillati</taxon>
        <taxon>Actinomycetota</taxon>
        <taxon>Acidimicrobiia</taxon>
        <taxon>Acidimicrobiales</taxon>
        <taxon>Ilumatobacteraceae</taxon>
        <taxon>Ilumatobacter</taxon>
    </lineage>
</organism>
<evidence type="ECO:0000256" key="2">
    <source>
        <dbReference type="ARBA" id="ARBA00023015"/>
    </source>
</evidence>
<protein>
    <submittedName>
        <fullName evidence="5">Putative BlaI family transcriptional regulator</fullName>
    </submittedName>
</protein>
<dbReference type="Proteomes" id="UP000011863">
    <property type="component" value="Chromosome"/>
</dbReference>
<dbReference type="Pfam" id="PF03965">
    <property type="entry name" value="Penicillinase_R"/>
    <property type="match status" value="1"/>
</dbReference>
<dbReference type="KEGG" id="aym:YM304_31820"/>
<comment type="similarity">
    <text evidence="1">Belongs to the BlaI transcriptional regulatory family.</text>
</comment>
<dbReference type="InterPro" id="IPR036388">
    <property type="entry name" value="WH-like_DNA-bd_sf"/>
</dbReference>
<proteinExistence type="inferred from homology"/>
<evidence type="ECO:0000256" key="4">
    <source>
        <dbReference type="ARBA" id="ARBA00023163"/>
    </source>
</evidence>